<dbReference type="InterPro" id="IPR032466">
    <property type="entry name" value="Metal_Hydrolase"/>
</dbReference>
<dbReference type="PIRSF" id="PIRSF001237">
    <property type="entry name" value="DHOdimr"/>
    <property type="match status" value="1"/>
</dbReference>
<dbReference type="RefSeq" id="XP_018735407.1">
    <property type="nucleotide sequence ID" value="XM_018878066.1"/>
</dbReference>
<comment type="cofactor">
    <cofactor evidence="1">
        <name>Zn(2+)</name>
        <dbReference type="ChEBI" id="CHEBI:29105"/>
    </cofactor>
</comment>
<evidence type="ECO:0000256" key="1">
    <source>
        <dbReference type="ARBA" id="ARBA00001947"/>
    </source>
</evidence>
<dbReference type="InterPro" id="IPR006680">
    <property type="entry name" value="Amidohydro-rel"/>
</dbReference>
<evidence type="ECO:0000259" key="9">
    <source>
        <dbReference type="Pfam" id="PF04909"/>
    </source>
</evidence>
<evidence type="ECO:0000256" key="5">
    <source>
        <dbReference type="ARBA" id="ARBA00022723"/>
    </source>
</evidence>
<dbReference type="CDD" id="cd01294">
    <property type="entry name" value="DHOase"/>
    <property type="match status" value="1"/>
</dbReference>
<dbReference type="Proteomes" id="UP000189580">
    <property type="component" value="Chromosome a"/>
</dbReference>
<dbReference type="Gene3D" id="3.20.20.140">
    <property type="entry name" value="Metal-dependent hydrolases"/>
    <property type="match status" value="1"/>
</dbReference>
<reference evidence="10 11" key="1">
    <citation type="submission" date="2016-02" db="EMBL/GenBank/DDBJ databases">
        <title>Complete genome sequence and transcriptome regulation of the pentose utilising yeast Sugiyamaella lignohabitans.</title>
        <authorList>
            <person name="Bellasio M."/>
            <person name="Peymann A."/>
            <person name="Valli M."/>
            <person name="Sipitzky M."/>
            <person name="Graf A."/>
            <person name="Sauer M."/>
            <person name="Marx H."/>
            <person name="Mattanovich D."/>
        </authorList>
    </citation>
    <scope>NUCLEOTIDE SEQUENCE [LARGE SCALE GENOMIC DNA]</scope>
    <source>
        <strain evidence="10 11">CBS 10342</strain>
    </source>
</reference>
<dbReference type="UniPathway" id="UPA00070">
    <property type="reaction ID" value="UER00117"/>
</dbReference>
<evidence type="ECO:0000313" key="11">
    <source>
        <dbReference type="Proteomes" id="UP000189580"/>
    </source>
</evidence>
<dbReference type="PANTHER" id="PTHR43137:SF1">
    <property type="entry name" value="DIHYDROOROTASE"/>
    <property type="match status" value="1"/>
</dbReference>
<dbReference type="PROSITE" id="PS00483">
    <property type="entry name" value="DIHYDROOROTASE_2"/>
    <property type="match status" value="1"/>
</dbReference>
<dbReference type="InterPro" id="IPR002195">
    <property type="entry name" value="Dihydroorotase_CS"/>
</dbReference>
<keyword evidence="11" id="KW-1185">Reference proteome</keyword>
<feature type="domain" description="Amidohydrolase-related" evidence="9">
    <location>
        <begin position="83"/>
        <end position="174"/>
    </location>
</feature>
<dbReference type="NCBIfam" id="TIGR00856">
    <property type="entry name" value="pyrC_dimer"/>
    <property type="match status" value="1"/>
</dbReference>
<dbReference type="GeneID" id="30032985"/>
<gene>
    <name evidence="10" type="primary">URA4</name>
    <name evidence="10" type="ORF">AWJ20_1208</name>
</gene>
<accession>A0A167DHK6</accession>
<comment type="pathway">
    <text evidence="2">Pyrimidine metabolism; UMP biosynthesis via de novo pathway; (S)-dihydroorotate from bicarbonate: step 3/3.</text>
</comment>
<organism evidence="10 11">
    <name type="scientific">Sugiyamaella lignohabitans</name>
    <dbReference type="NCBI Taxonomy" id="796027"/>
    <lineage>
        <taxon>Eukaryota</taxon>
        <taxon>Fungi</taxon>
        <taxon>Dikarya</taxon>
        <taxon>Ascomycota</taxon>
        <taxon>Saccharomycotina</taxon>
        <taxon>Dipodascomycetes</taxon>
        <taxon>Dipodascales</taxon>
        <taxon>Trichomonascaceae</taxon>
        <taxon>Sugiyamaella</taxon>
    </lineage>
</organism>
<dbReference type="FunFam" id="3.20.20.140:FF:000041">
    <property type="entry name" value="Dihydroorotase, variant"/>
    <property type="match status" value="1"/>
</dbReference>
<proteinExistence type="inferred from homology"/>
<evidence type="ECO:0000256" key="6">
    <source>
        <dbReference type="ARBA" id="ARBA00022801"/>
    </source>
</evidence>
<sequence length="349" mass="37933">MTDSIELGCPGDFHVHLRDGDMKNLVTPTIREGGVSVVYVMPNLVPPLIDPEVVLEYKKSLQKLSPKTTFLMSLYLSPKITPEVVEQAKKAGITGIKCYPAGVTTNSDHGVSSYEPFYPTFAAMEKHNMILNLHGECPSGHGIHVLNAEEKFLPTLKDLHQRFPKLRIILEHCTSEAAINAVLECGDNVAATITAHHLYLIVDNWGGNAHNFCKPVAKLPADRDALIKAATSGNPKFFFGSDSAPHPVKNKAKASGAAAGVFTQAYAIPYVAEVFEQVGKLDYLKGFVTDFGKKFYGISDDDLVDKSTVTLVKSTQVVETSLTSAALTDGDAVIPFRAGEKLKWSVTWS</sequence>
<dbReference type="GO" id="GO:0006207">
    <property type="term" value="P:'de novo' pyrimidine nucleobase biosynthetic process"/>
    <property type="evidence" value="ECO:0007669"/>
    <property type="project" value="EnsemblFungi"/>
</dbReference>
<dbReference type="EC" id="3.5.2.3" evidence="4"/>
<dbReference type="InterPro" id="IPR004721">
    <property type="entry name" value="DHOdimr"/>
</dbReference>
<dbReference type="PROSITE" id="PS00482">
    <property type="entry name" value="DIHYDROOROTASE_1"/>
    <property type="match status" value="1"/>
</dbReference>
<dbReference type="KEGG" id="slb:AWJ20_1208"/>
<evidence type="ECO:0000256" key="2">
    <source>
        <dbReference type="ARBA" id="ARBA00004880"/>
    </source>
</evidence>
<evidence type="ECO:0000256" key="8">
    <source>
        <dbReference type="ARBA" id="ARBA00022975"/>
    </source>
</evidence>
<name>A0A167DHK6_9ASCO</name>
<keyword evidence="6" id="KW-0378">Hydrolase</keyword>
<dbReference type="SUPFAM" id="SSF51556">
    <property type="entry name" value="Metallo-dependent hydrolases"/>
    <property type="match status" value="1"/>
</dbReference>
<dbReference type="PANTHER" id="PTHR43137">
    <property type="entry name" value="DIHYDROOROTASE"/>
    <property type="match status" value="1"/>
</dbReference>
<dbReference type="GO" id="GO:0046872">
    <property type="term" value="F:metal ion binding"/>
    <property type="evidence" value="ECO:0007669"/>
    <property type="project" value="UniProtKB-KW"/>
</dbReference>
<evidence type="ECO:0000256" key="4">
    <source>
        <dbReference type="ARBA" id="ARBA00012860"/>
    </source>
</evidence>
<dbReference type="EMBL" id="CP014501">
    <property type="protein sequence ID" value="ANB12930.1"/>
    <property type="molecule type" value="Genomic_DNA"/>
</dbReference>
<dbReference type="HAMAP" id="MF_00219">
    <property type="entry name" value="PyrC_classII"/>
    <property type="match status" value="1"/>
</dbReference>
<evidence type="ECO:0000313" key="10">
    <source>
        <dbReference type="EMBL" id="ANB12930.1"/>
    </source>
</evidence>
<evidence type="ECO:0000256" key="3">
    <source>
        <dbReference type="ARBA" id="ARBA00005631"/>
    </source>
</evidence>
<dbReference type="AlphaFoldDB" id="A0A167DHK6"/>
<keyword evidence="5" id="KW-0479">Metal-binding</keyword>
<dbReference type="GO" id="GO:0044205">
    <property type="term" value="P:'de novo' UMP biosynthetic process"/>
    <property type="evidence" value="ECO:0007669"/>
    <property type="project" value="UniProtKB-UniPathway"/>
</dbReference>
<keyword evidence="8" id="KW-0665">Pyrimidine biosynthesis</keyword>
<dbReference type="Pfam" id="PF04909">
    <property type="entry name" value="Amidohydro_2"/>
    <property type="match status" value="1"/>
</dbReference>
<keyword evidence="7" id="KW-0862">Zinc</keyword>
<dbReference type="OrthoDB" id="1670005at2759"/>
<dbReference type="GO" id="GO:0004151">
    <property type="term" value="F:dihydroorotase activity"/>
    <property type="evidence" value="ECO:0007669"/>
    <property type="project" value="UniProtKB-EC"/>
</dbReference>
<evidence type="ECO:0000256" key="7">
    <source>
        <dbReference type="ARBA" id="ARBA00022833"/>
    </source>
</evidence>
<dbReference type="GO" id="GO:0005737">
    <property type="term" value="C:cytoplasm"/>
    <property type="evidence" value="ECO:0007669"/>
    <property type="project" value="TreeGrafter"/>
</dbReference>
<protein>
    <recommendedName>
        <fullName evidence="4">dihydroorotase</fullName>
        <ecNumber evidence="4">3.5.2.3</ecNumber>
    </recommendedName>
</protein>
<comment type="similarity">
    <text evidence="3">Belongs to the metallo-dependent hydrolases superfamily. DHOase family. Class II DHOase subfamily.</text>
</comment>